<evidence type="ECO:0000313" key="1">
    <source>
        <dbReference type="EMBL" id="KAH7140387.1"/>
    </source>
</evidence>
<organism evidence="1 2">
    <name type="scientific">Dactylonectria estremocensis</name>
    <dbReference type="NCBI Taxonomy" id="1079267"/>
    <lineage>
        <taxon>Eukaryota</taxon>
        <taxon>Fungi</taxon>
        <taxon>Dikarya</taxon>
        <taxon>Ascomycota</taxon>
        <taxon>Pezizomycotina</taxon>
        <taxon>Sordariomycetes</taxon>
        <taxon>Hypocreomycetidae</taxon>
        <taxon>Hypocreales</taxon>
        <taxon>Nectriaceae</taxon>
        <taxon>Dactylonectria</taxon>
    </lineage>
</organism>
<evidence type="ECO:0008006" key="3">
    <source>
        <dbReference type="Google" id="ProtNLM"/>
    </source>
</evidence>
<protein>
    <recommendedName>
        <fullName evidence="3">BTB domain-containing protein</fullName>
    </recommendedName>
</protein>
<gene>
    <name evidence="1" type="ORF">B0J13DRAFT_586129</name>
</gene>
<name>A0A9P9J056_9HYPO</name>
<sequence>MHGDLKLRVGTPQGKDKRVESFIVCSRTLARASPIFEEMLYGQLAESIFQAFALASHGILHKVPKNLSLDQLYDLTTLTHYYDATKVLLPWIKSWMRLIGEPVSTMSMSKILWVSWELGRRHVFEETAKCLVMKCRGSFLAADSGLHALQMPPGVVESVAKIRMEAIESLLNVFHNLIDNLVTSNKGSKVCQYGSFLTSNPCESMILGSVTIGLLQEIDLSIVEVYQKLTDIIIYDFGQGSAEDVDHSRCNPAAFLRKKAVGIFETIPSPMTDWQRQQIETRNKILCL</sequence>
<evidence type="ECO:0000313" key="2">
    <source>
        <dbReference type="Proteomes" id="UP000717696"/>
    </source>
</evidence>
<accession>A0A9P9J056</accession>
<dbReference type="Proteomes" id="UP000717696">
    <property type="component" value="Unassembled WGS sequence"/>
</dbReference>
<dbReference type="OrthoDB" id="5275938at2759"/>
<dbReference type="AlphaFoldDB" id="A0A9P9J056"/>
<comment type="caution">
    <text evidence="1">The sequence shown here is derived from an EMBL/GenBank/DDBJ whole genome shotgun (WGS) entry which is preliminary data.</text>
</comment>
<keyword evidence="2" id="KW-1185">Reference proteome</keyword>
<dbReference type="EMBL" id="JAGMUU010000013">
    <property type="protein sequence ID" value="KAH7140387.1"/>
    <property type="molecule type" value="Genomic_DNA"/>
</dbReference>
<proteinExistence type="predicted"/>
<reference evidence="1" key="1">
    <citation type="journal article" date="2021" name="Nat. Commun.">
        <title>Genetic determinants of endophytism in the Arabidopsis root mycobiome.</title>
        <authorList>
            <person name="Mesny F."/>
            <person name="Miyauchi S."/>
            <person name="Thiergart T."/>
            <person name="Pickel B."/>
            <person name="Atanasova L."/>
            <person name="Karlsson M."/>
            <person name="Huettel B."/>
            <person name="Barry K.W."/>
            <person name="Haridas S."/>
            <person name="Chen C."/>
            <person name="Bauer D."/>
            <person name="Andreopoulos W."/>
            <person name="Pangilinan J."/>
            <person name="LaButti K."/>
            <person name="Riley R."/>
            <person name="Lipzen A."/>
            <person name="Clum A."/>
            <person name="Drula E."/>
            <person name="Henrissat B."/>
            <person name="Kohler A."/>
            <person name="Grigoriev I.V."/>
            <person name="Martin F.M."/>
            <person name="Hacquard S."/>
        </authorList>
    </citation>
    <scope>NUCLEOTIDE SEQUENCE</scope>
    <source>
        <strain evidence="1">MPI-CAGE-AT-0021</strain>
    </source>
</reference>